<sequence length="278" mass="30596">MSSHAAVTSNPLVPQIGKITKIIDETPDVKTFHVTTEQGKPFTPMPGQLAMLSLLPVGEAMFSITSQGEDHLEFSIKRVGILTDALHEAEIGQEVGIRGPYGNGFPVEDFKGKDMLFIGGGIGLAPVRSVINYCIQHREDYGHLQIIYGARSPADLVFKEDLFENWPQVKDCEVNVTVDRGDENWTGHVGFVPAFVEELAPSPENKVAVICGPPIMIKFTLQSMEKLGFKDEQIFTTLEMRMKCGIGKCGRCNIGSCYVCLDGPVFSLAQLKKMPNEY</sequence>
<dbReference type="RefSeq" id="WP_088554232.1">
    <property type="nucleotide sequence ID" value="NZ_BDGJ01000111.1"/>
</dbReference>
<keyword evidence="4" id="KW-1185">Reference proteome</keyword>
<dbReference type="Pfam" id="PF00175">
    <property type="entry name" value="NAD_binding_1"/>
    <property type="match status" value="1"/>
</dbReference>
<dbReference type="OrthoDB" id="9796486at2"/>
<dbReference type="InterPro" id="IPR012165">
    <property type="entry name" value="Cyt_c3_hydrogenase_gsu"/>
</dbReference>
<dbReference type="InterPro" id="IPR001433">
    <property type="entry name" value="OxRdtase_FAD/NAD-bd"/>
</dbReference>
<dbReference type="CDD" id="cd06221">
    <property type="entry name" value="sulfite_reductase_like"/>
    <property type="match status" value="1"/>
</dbReference>
<keyword evidence="1" id="KW-0001">2Fe-2S</keyword>
<dbReference type="PANTHER" id="PTHR43513">
    <property type="entry name" value="DIHYDROOROTATE DEHYDROGENASE B (NAD(+)), ELECTRON TRANSFER SUBUNIT"/>
    <property type="match status" value="1"/>
</dbReference>
<dbReference type="GO" id="GO:0016491">
    <property type="term" value="F:oxidoreductase activity"/>
    <property type="evidence" value="ECO:0007669"/>
    <property type="project" value="InterPro"/>
</dbReference>
<evidence type="ECO:0000256" key="1">
    <source>
        <dbReference type="PIRSR" id="PIRSR006816-2"/>
    </source>
</evidence>
<evidence type="ECO:0000259" key="2">
    <source>
        <dbReference type="PROSITE" id="PS51384"/>
    </source>
</evidence>
<dbReference type="SUPFAM" id="SSF52343">
    <property type="entry name" value="Ferredoxin reductase-like, C-terminal NADP-linked domain"/>
    <property type="match status" value="1"/>
</dbReference>
<proteinExistence type="predicted"/>
<dbReference type="InterPro" id="IPR017927">
    <property type="entry name" value="FAD-bd_FR_type"/>
</dbReference>
<dbReference type="AlphaFoldDB" id="A0A1Z5HTY6"/>
<dbReference type="Gene3D" id="2.40.30.10">
    <property type="entry name" value="Translation factors"/>
    <property type="match status" value="1"/>
</dbReference>
<dbReference type="Pfam" id="PF10418">
    <property type="entry name" value="DHODB_Fe-S_bind"/>
    <property type="match status" value="1"/>
</dbReference>
<evidence type="ECO:0000313" key="4">
    <source>
        <dbReference type="Proteomes" id="UP000197032"/>
    </source>
</evidence>
<dbReference type="GO" id="GO:0051537">
    <property type="term" value="F:2 iron, 2 sulfur cluster binding"/>
    <property type="evidence" value="ECO:0007669"/>
    <property type="project" value="UniProtKB-KW"/>
</dbReference>
<name>A0A1Z5HTY6_9FIRM</name>
<dbReference type="Proteomes" id="UP000197032">
    <property type="component" value="Unassembled WGS sequence"/>
</dbReference>
<dbReference type="Gene3D" id="3.40.50.80">
    <property type="entry name" value="Nucleotide-binding domain of ferredoxin-NADP reductase (FNR) module"/>
    <property type="match status" value="1"/>
</dbReference>
<feature type="binding site" evidence="1">
    <location>
        <position position="244"/>
    </location>
    <ligand>
        <name>[2Fe-2S] cluster</name>
        <dbReference type="ChEBI" id="CHEBI:190135"/>
    </ligand>
</feature>
<feature type="binding site" evidence="1">
    <location>
        <position position="249"/>
    </location>
    <ligand>
        <name>[2Fe-2S] cluster</name>
        <dbReference type="ChEBI" id="CHEBI:190135"/>
    </ligand>
</feature>
<dbReference type="SUPFAM" id="SSF63380">
    <property type="entry name" value="Riboflavin synthase domain-like"/>
    <property type="match status" value="1"/>
</dbReference>
<dbReference type="InterPro" id="IPR017938">
    <property type="entry name" value="Riboflavin_synthase-like_b-brl"/>
</dbReference>
<comment type="caution">
    <text evidence="3">The sequence shown here is derived from an EMBL/GenBank/DDBJ whole genome shotgun (WGS) entry which is preliminary data.</text>
</comment>
<feature type="binding site" evidence="1">
    <location>
        <position position="252"/>
    </location>
    <ligand>
        <name>[2Fe-2S] cluster</name>
        <dbReference type="ChEBI" id="CHEBI:190135"/>
    </ligand>
</feature>
<keyword evidence="1" id="KW-0408">Iron</keyword>
<dbReference type="GO" id="GO:0006221">
    <property type="term" value="P:pyrimidine nucleotide biosynthetic process"/>
    <property type="evidence" value="ECO:0007669"/>
    <property type="project" value="InterPro"/>
</dbReference>
<organism evidence="3 4">
    <name type="scientific">Calderihabitans maritimus</name>
    <dbReference type="NCBI Taxonomy" id="1246530"/>
    <lineage>
        <taxon>Bacteria</taxon>
        <taxon>Bacillati</taxon>
        <taxon>Bacillota</taxon>
        <taxon>Clostridia</taxon>
        <taxon>Neomoorellales</taxon>
        <taxon>Calderihabitantaceae</taxon>
        <taxon>Calderihabitans</taxon>
    </lineage>
</organism>
<dbReference type="GO" id="GO:0050660">
    <property type="term" value="F:flavin adenine dinucleotide binding"/>
    <property type="evidence" value="ECO:0007669"/>
    <property type="project" value="InterPro"/>
</dbReference>
<gene>
    <name evidence="3" type="ORF">KKC1_21430</name>
</gene>
<dbReference type="InterPro" id="IPR050353">
    <property type="entry name" value="PyrK_electron_transfer"/>
</dbReference>
<dbReference type="InterPro" id="IPR019480">
    <property type="entry name" value="Dihydroorotate_DH_Fe-S-bd"/>
</dbReference>
<reference evidence="4" key="1">
    <citation type="journal article" date="2017" name="Appl. Environ. Microbiol.">
        <title>Genomic Analysis of Calderihabitans maritimus KKC1, a Thermophilic, Hydrogenogenic, Carboxydotrophic Bacterium Isolated from Marine Sediment.</title>
        <authorList>
            <person name="Omae K."/>
            <person name="Yoneda Y."/>
            <person name="Fukuyama Y."/>
            <person name="Yoshida T."/>
            <person name="Sako Y."/>
        </authorList>
    </citation>
    <scope>NUCLEOTIDE SEQUENCE [LARGE SCALE GENOMIC DNA]</scope>
    <source>
        <strain evidence="4">KKC1</strain>
    </source>
</reference>
<dbReference type="PRINTS" id="PR00371">
    <property type="entry name" value="FPNCR"/>
</dbReference>
<dbReference type="InterPro" id="IPR001709">
    <property type="entry name" value="Flavoprot_Pyr_Nucl_cyt_Rdtase"/>
</dbReference>
<feature type="binding site" evidence="1">
    <location>
        <position position="260"/>
    </location>
    <ligand>
        <name>[2Fe-2S] cluster</name>
        <dbReference type="ChEBI" id="CHEBI:190135"/>
    </ligand>
</feature>
<dbReference type="GO" id="GO:0046872">
    <property type="term" value="F:metal ion binding"/>
    <property type="evidence" value="ECO:0007669"/>
    <property type="project" value="UniProtKB-KW"/>
</dbReference>
<feature type="domain" description="FAD-binding FR-type" evidence="2">
    <location>
        <begin position="12"/>
        <end position="107"/>
    </location>
</feature>
<comment type="cofactor">
    <cofactor evidence="1">
        <name>[2Fe-2S] cluster</name>
        <dbReference type="ChEBI" id="CHEBI:190135"/>
    </cofactor>
    <text evidence="1">Binds 1 [2Fe-2S] cluster per subunit.</text>
</comment>
<dbReference type="PANTHER" id="PTHR43513:SF1">
    <property type="entry name" value="ANAEROBIC SULFITE REDUCTASE SUBUNIT B"/>
    <property type="match status" value="1"/>
</dbReference>
<evidence type="ECO:0000313" key="3">
    <source>
        <dbReference type="EMBL" id="GAW92999.1"/>
    </source>
</evidence>
<dbReference type="PIRSF" id="PIRSF006816">
    <property type="entry name" value="Cyc3_hyd_g"/>
    <property type="match status" value="1"/>
</dbReference>
<dbReference type="PROSITE" id="PS51384">
    <property type="entry name" value="FAD_FR"/>
    <property type="match status" value="1"/>
</dbReference>
<keyword evidence="1" id="KW-0479">Metal-binding</keyword>
<dbReference type="InterPro" id="IPR039261">
    <property type="entry name" value="FNR_nucleotide-bd"/>
</dbReference>
<dbReference type="EMBL" id="BDGJ01000111">
    <property type="protein sequence ID" value="GAW92999.1"/>
    <property type="molecule type" value="Genomic_DNA"/>
</dbReference>
<protein>
    <submittedName>
        <fullName evidence="3">Oxidoreductase FAD/NAD(P)-binding protein</fullName>
    </submittedName>
</protein>
<keyword evidence="1" id="KW-0411">Iron-sulfur</keyword>
<accession>A0A1Z5HTY6</accession>